<dbReference type="RefSeq" id="WP_341839438.1">
    <property type="nucleotide sequence ID" value="NZ_CP149792.1"/>
</dbReference>
<dbReference type="SUPFAM" id="SSF53218">
    <property type="entry name" value="Molybdenum cofactor biosynthesis proteins"/>
    <property type="match status" value="1"/>
</dbReference>
<gene>
    <name evidence="1" type="ORF">WJU22_17375</name>
</gene>
<evidence type="ECO:0000313" key="1">
    <source>
        <dbReference type="EMBL" id="WZN44669.1"/>
    </source>
</evidence>
<dbReference type="InterPro" id="IPR036425">
    <property type="entry name" value="MoaB/Mog-like_dom_sf"/>
</dbReference>
<dbReference type="Gene3D" id="3.90.105.10">
    <property type="entry name" value="Molybdopterin biosynthesis moea protein, domain 2"/>
    <property type="match status" value="1"/>
</dbReference>
<dbReference type="SUPFAM" id="SSF63867">
    <property type="entry name" value="MoeA C-terminal domain-like"/>
    <property type="match status" value="1"/>
</dbReference>
<dbReference type="InterPro" id="IPR036688">
    <property type="entry name" value="MoeA_C_domain_IV_sf"/>
</dbReference>
<dbReference type="Gene3D" id="2.40.340.10">
    <property type="entry name" value="MoeA, C-terminal, domain IV"/>
    <property type="match status" value="1"/>
</dbReference>
<evidence type="ECO:0000313" key="2">
    <source>
        <dbReference type="Proteomes" id="UP001449657"/>
    </source>
</evidence>
<evidence type="ECO:0008006" key="3">
    <source>
        <dbReference type="Google" id="ProtNLM"/>
    </source>
</evidence>
<dbReference type="Gene3D" id="3.40.980.10">
    <property type="entry name" value="MoaB/Mog-like domain"/>
    <property type="match status" value="1"/>
</dbReference>
<sequence length="282" mass="30340">MISVTAAIQQIAACRTTWGKTSVPITEASGKVITEFTPPEGPSATLPAPGTMLTSRHLATMSQSGITQVSVYMPPSVVFIGVGESEGGINKLTVEGTLTDYGIALRESATIPAASPGMQKLVEASLDADLLVLCGDISPKTFFEAGVEQVFSKVKAHPCQAFWFGYSPTKTRIMLMPSNPFAVQVSAKLFLESYIRACWNMKPIRPLLLPYAEHRSPAVGQDEYVPAAMVHRNGLKVRAISFSGKTDIREAAQAEGFLCHSAEHGSLEPSSLVPFYPWNHLA</sequence>
<keyword evidence="2" id="KW-1185">Reference proteome</keyword>
<dbReference type="EMBL" id="CP150096">
    <property type="protein sequence ID" value="WZN44669.1"/>
    <property type="molecule type" value="Genomic_DNA"/>
</dbReference>
<name>A0ABZ2YYW0_9BACT</name>
<protein>
    <recommendedName>
        <fullName evidence="3">Molybdopterin molybdotransferase</fullName>
    </recommendedName>
</protein>
<proteinExistence type="predicted"/>
<accession>A0ABZ2YYW0</accession>
<organism evidence="1 2">
    <name type="scientific">Chitinophaga caseinilytica</name>
    <dbReference type="NCBI Taxonomy" id="2267521"/>
    <lineage>
        <taxon>Bacteria</taxon>
        <taxon>Pseudomonadati</taxon>
        <taxon>Bacteroidota</taxon>
        <taxon>Chitinophagia</taxon>
        <taxon>Chitinophagales</taxon>
        <taxon>Chitinophagaceae</taxon>
        <taxon>Chitinophaga</taxon>
    </lineage>
</organism>
<reference evidence="1 2" key="1">
    <citation type="submission" date="2024-03" db="EMBL/GenBank/DDBJ databases">
        <title>Chitinophaga caseinilytica sp. nov., a casein hydrolysing bacterium isolated from forest soil.</title>
        <authorList>
            <person name="Lee D.S."/>
            <person name="Han D.M."/>
            <person name="Baek J.H."/>
            <person name="Choi D.G."/>
            <person name="Jeon J.H."/>
            <person name="Jeon C.O."/>
        </authorList>
    </citation>
    <scope>NUCLEOTIDE SEQUENCE [LARGE SCALE GENOMIC DNA]</scope>
    <source>
        <strain evidence="1 2">KACC 19118</strain>
    </source>
</reference>
<dbReference type="Proteomes" id="UP001449657">
    <property type="component" value="Chromosome"/>
</dbReference>